<feature type="domain" description="Glycoside hydrolase family 2 catalytic" evidence="5">
    <location>
        <begin position="268"/>
        <end position="416"/>
    </location>
</feature>
<organism evidence="9 10">
    <name type="scientific">Paenibacillus pasadenensis</name>
    <dbReference type="NCBI Taxonomy" id="217090"/>
    <lineage>
        <taxon>Bacteria</taxon>
        <taxon>Bacillati</taxon>
        <taxon>Bacillota</taxon>
        <taxon>Bacilli</taxon>
        <taxon>Bacillales</taxon>
        <taxon>Paenibacillaceae</taxon>
        <taxon>Paenibacillus</taxon>
    </lineage>
</organism>
<accession>A0A2N5N8X6</accession>
<evidence type="ECO:0000259" key="5">
    <source>
        <dbReference type="Pfam" id="PF02836"/>
    </source>
</evidence>
<feature type="domain" description="Glycoside hydrolase family 2" evidence="8">
    <location>
        <begin position="673"/>
        <end position="774"/>
    </location>
</feature>
<evidence type="ECO:0000313" key="10">
    <source>
        <dbReference type="Proteomes" id="UP000234789"/>
    </source>
</evidence>
<dbReference type="Gene3D" id="2.60.40.10">
    <property type="entry name" value="Immunoglobulins"/>
    <property type="match status" value="3"/>
</dbReference>
<dbReference type="InterPro" id="IPR013783">
    <property type="entry name" value="Ig-like_fold"/>
</dbReference>
<dbReference type="InterPro" id="IPR017853">
    <property type="entry name" value="GH"/>
</dbReference>
<gene>
    <name evidence="9" type="ORF">B8V81_1008</name>
</gene>
<dbReference type="PROSITE" id="PS00608">
    <property type="entry name" value="GLYCOSYL_HYDROL_F2_2"/>
    <property type="match status" value="1"/>
</dbReference>
<reference evidence="9 10" key="1">
    <citation type="submission" date="2017-05" db="EMBL/GenBank/DDBJ databases">
        <title>Functional genome analysis of Paenibacillus pasadenensis strain R16: insights on endophytic life style and antifungal activity.</title>
        <authorList>
            <person name="Passera A."/>
            <person name="Marcolungo L."/>
            <person name="Casati P."/>
            <person name="Brasca M."/>
            <person name="Quaglino F."/>
            <person name="Delledonne M."/>
        </authorList>
    </citation>
    <scope>NUCLEOTIDE SEQUENCE [LARGE SCALE GENOMIC DNA]</scope>
    <source>
        <strain evidence="9 10">R16</strain>
    </source>
</reference>
<dbReference type="InterPro" id="IPR006102">
    <property type="entry name" value="Ig-like_GH2"/>
</dbReference>
<keyword evidence="2 9" id="KW-0378">Hydrolase</keyword>
<dbReference type="InterPro" id="IPR051913">
    <property type="entry name" value="GH2_Domain-Containing"/>
</dbReference>
<dbReference type="Gene3D" id="2.60.120.260">
    <property type="entry name" value="Galactose-binding domain-like"/>
    <property type="match status" value="1"/>
</dbReference>
<sequence length="779" mass="86258">MIKQDLNRQWTFKSSQLPSGIVDLPHDFSILQKRDPDTPAGIGNGYFPGGVGEYQKNLFVPVEWRGKKVMLEFEGVYMNATVRINSHIVAQQPYGYTTFHCDLSPYLMYGKDNTIDVHVNNSAIPNTRWYSGSGIYRPVWLMVGEQVHIKPWGVFAAAQEVSAESSTTAVRTEVENSGEAAAAAIVRSTLLDAAGSAVASHEVEVQIPGKCSIEASQTLVVEPARLWSVEDPYLYTLKSEVLLEGKVVDLAETSIGIRSISFDARQGFRLNGVPTKLKGGNVHHDTGLLGAAAYGRAEERKIELLMASGYNAVRCAHNPPSPSFLDACDRLGMLVMDEAFDVWRESKVTNDYHLYFADWWERDLAAMVLRDRNHPSIILWSTGNEIGERDGRSDGYAYARKLADYVRSLDDTRAVTNGICWVASLRFSPIGIDPSAIPEGFDYWGETTESYAEPLDVVGYNYEQKRYKSDSVKYPDRVICSTENYLMDSLEYWMTADEHPNVIGDFYWTSLDYLGEAGVGAVRYGGEKEVIRYPWHVAYCGDIDICGFKRPQSHYRDCVWEIAKAPYIAVYKPEHYGKNPVLWGWSWPDVVPSWTWPGYEGKPTVVEVYSTDEEIELFLNSTSLGRQGAGKPNKYKAAFELHYEAGELLAVGYRAGSEASRTVLRTAGAPAAIRLTPDRSRLKAEFGDLSYITVEVVDASGNVVHDAADDIYFTACGAGTLIAVGNSNPVSEEMYVGHRRKAYEGRAMAVVRADGESGEIVLTAMAEGIPASTVAIAVG</sequence>
<comment type="similarity">
    <text evidence="1">Belongs to the glycosyl hydrolase 2 family.</text>
</comment>
<dbReference type="InterPro" id="IPR006104">
    <property type="entry name" value="Glyco_hydro_2_N"/>
</dbReference>
<evidence type="ECO:0000259" key="8">
    <source>
        <dbReference type="Pfam" id="PF18565"/>
    </source>
</evidence>
<dbReference type="RefSeq" id="WP_101807890.1">
    <property type="nucleotide sequence ID" value="NZ_NFEZ01000003.1"/>
</dbReference>
<dbReference type="InterPro" id="IPR040605">
    <property type="entry name" value="Glyco_hydro2_dom5"/>
</dbReference>
<evidence type="ECO:0000256" key="1">
    <source>
        <dbReference type="ARBA" id="ARBA00007401"/>
    </source>
</evidence>
<comment type="caution">
    <text evidence="9">The sequence shown here is derived from an EMBL/GenBank/DDBJ whole genome shotgun (WGS) entry which is preliminary data.</text>
</comment>
<dbReference type="Pfam" id="PF02836">
    <property type="entry name" value="Glyco_hydro_2_C"/>
    <property type="match status" value="1"/>
</dbReference>
<dbReference type="Pfam" id="PF18565">
    <property type="entry name" value="Glyco_hydro2_C5"/>
    <property type="match status" value="1"/>
</dbReference>
<keyword evidence="10" id="KW-1185">Reference proteome</keyword>
<dbReference type="PANTHER" id="PTHR42732">
    <property type="entry name" value="BETA-GALACTOSIDASE"/>
    <property type="match status" value="1"/>
</dbReference>
<protein>
    <submittedName>
        <fullName evidence="9">Beta-galactosidase</fullName>
        <ecNumber evidence="9">3.2.1.23</ecNumber>
    </submittedName>
</protein>
<proteinExistence type="inferred from homology"/>
<dbReference type="EMBL" id="NFEZ01000003">
    <property type="protein sequence ID" value="PLT46784.1"/>
    <property type="molecule type" value="Genomic_DNA"/>
</dbReference>
<evidence type="ECO:0000313" key="9">
    <source>
        <dbReference type="EMBL" id="PLT46784.1"/>
    </source>
</evidence>
<feature type="domain" description="DUF4982" evidence="7">
    <location>
        <begin position="601"/>
        <end position="658"/>
    </location>
</feature>
<dbReference type="Gene3D" id="3.20.20.80">
    <property type="entry name" value="Glycosidases"/>
    <property type="match status" value="1"/>
</dbReference>
<feature type="domain" description="Glycoside hydrolase family 2 immunoglobulin-like beta-sandwich" evidence="4">
    <location>
        <begin position="159"/>
        <end position="258"/>
    </location>
</feature>
<dbReference type="EC" id="3.2.1.23" evidence="9"/>
<dbReference type="InterPro" id="IPR036156">
    <property type="entry name" value="Beta-gal/glucu_dom_sf"/>
</dbReference>
<feature type="domain" description="Glycosyl hydrolases family 2 sugar binding" evidence="6">
    <location>
        <begin position="50"/>
        <end position="142"/>
    </location>
</feature>
<dbReference type="Pfam" id="PF02837">
    <property type="entry name" value="Glyco_hydro_2_N"/>
    <property type="match status" value="1"/>
</dbReference>
<evidence type="ECO:0000256" key="2">
    <source>
        <dbReference type="ARBA" id="ARBA00022801"/>
    </source>
</evidence>
<dbReference type="SUPFAM" id="SSF51445">
    <property type="entry name" value="(Trans)glycosidases"/>
    <property type="match status" value="1"/>
</dbReference>
<dbReference type="InterPro" id="IPR006103">
    <property type="entry name" value="Glyco_hydro_2_cat"/>
</dbReference>
<dbReference type="Pfam" id="PF16355">
    <property type="entry name" value="DUF4982"/>
    <property type="match status" value="1"/>
</dbReference>
<evidence type="ECO:0000259" key="4">
    <source>
        <dbReference type="Pfam" id="PF00703"/>
    </source>
</evidence>
<dbReference type="PANTHER" id="PTHR42732:SF1">
    <property type="entry name" value="BETA-MANNOSIDASE"/>
    <property type="match status" value="1"/>
</dbReference>
<name>A0A2N5N8X6_9BACL</name>
<dbReference type="SUPFAM" id="SSF49785">
    <property type="entry name" value="Galactose-binding domain-like"/>
    <property type="match status" value="1"/>
</dbReference>
<dbReference type="PRINTS" id="PR00132">
    <property type="entry name" value="GLHYDRLASE2"/>
</dbReference>
<dbReference type="Proteomes" id="UP000234789">
    <property type="component" value="Unassembled WGS sequence"/>
</dbReference>
<dbReference type="InterPro" id="IPR006101">
    <property type="entry name" value="Glyco_hydro_2"/>
</dbReference>
<dbReference type="GO" id="GO:0004565">
    <property type="term" value="F:beta-galactosidase activity"/>
    <property type="evidence" value="ECO:0007669"/>
    <property type="project" value="UniProtKB-EC"/>
</dbReference>
<dbReference type="GO" id="GO:0005975">
    <property type="term" value="P:carbohydrate metabolic process"/>
    <property type="evidence" value="ECO:0007669"/>
    <property type="project" value="InterPro"/>
</dbReference>
<evidence type="ECO:0000259" key="6">
    <source>
        <dbReference type="Pfam" id="PF02837"/>
    </source>
</evidence>
<dbReference type="InterPro" id="IPR008979">
    <property type="entry name" value="Galactose-bd-like_sf"/>
</dbReference>
<evidence type="ECO:0000259" key="7">
    <source>
        <dbReference type="Pfam" id="PF16355"/>
    </source>
</evidence>
<dbReference type="InterPro" id="IPR023232">
    <property type="entry name" value="Glyco_hydro_2_AS"/>
</dbReference>
<keyword evidence="3 9" id="KW-0326">Glycosidase</keyword>
<dbReference type="AlphaFoldDB" id="A0A2N5N8X6"/>
<dbReference type="SUPFAM" id="SSF49303">
    <property type="entry name" value="beta-Galactosidase/glucuronidase domain"/>
    <property type="match status" value="1"/>
</dbReference>
<evidence type="ECO:0000256" key="3">
    <source>
        <dbReference type="ARBA" id="ARBA00023295"/>
    </source>
</evidence>
<dbReference type="Pfam" id="PF00703">
    <property type="entry name" value="Glyco_hydro_2"/>
    <property type="match status" value="1"/>
</dbReference>
<dbReference type="InterPro" id="IPR032311">
    <property type="entry name" value="DUF4982"/>
</dbReference>